<feature type="repeat" description="WD" evidence="3">
    <location>
        <begin position="976"/>
        <end position="1017"/>
    </location>
</feature>
<feature type="repeat" description="WD" evidence="3">
    <location>
        <begin position="1019"/>
        <end position="1060"/>
    </location>
</feature>
<organism evidence="6 7">
    <name type="scientific">Rhizoctonia solani</name>
    <dbReference type="NCBI Taxonomy" id="456999"/>
    <lineage>
        <taxon>Eukaryota</taxon>
        <taxon>Fungi</taxon>
        <taxon>Dikarya</taxon>
        <taxon>Basidiomycota</taxon>
        <taxon>Agaricomycotina</taxon>
        <taxon>Agaricomycetes</taxon>
        <taxon>Cantharellales</taxon>
        <taxon>Ceratobasidiaceae</taxon>
        <taxon>Rhizoctonia</taxon>
    </lineage>
</organism>
<dbReference type="InterPro" id="IPR015943">
    <property type="entry name" value="WD40/YVTN_repeat-like_dom_sf"/>
</dbReference>
<evidence type="ECO:0000313" key="7">
    <source>
        <dbReference type="Proteomes" id="UP000663853"/>
    </source>
</evidence>
<dbReference type="EMBL" id="CAJMXA010003652">
    <property type="protein sequence ID" value="CAE6509641.1"/>
    <property type="molecule type" value="Genomic_DNA"/>
</dbReference>
<dbReference type="PROSITE" id="PS00678">
    <property type="entry name" value="WD_REPEATS_1"/>
    <property type="match status" value="6"/>
</dbReference>
<dbReference type="InterPro" id="IPR001680">
    <property type="entry name" value="WD40_rpt"/>
</dbReference>
<dbReference type="PANTHER" id="PTHR19848:SF8">
    <property type="entry name" value="F-BOX AND WD REPEAT DOMAIN CONTAINING 7"/>
    <property type="match status" value="1"/>
</dbReference>
<dbReference type="Pfam" id="PF00400">
    <property type="entry name" value="WD40"/>
    <property type="match status" value="13"/>
</dbReference>
<accession>A0A8H3D2G6</accession>
<dbReference type="SMART" id="SM00320">
    <property type="entry name" value="WD40"/>
    <property type="match status" value="14"/>
</dbReference>
<feature type="repeat" description="WD" evidence="3">
    <location>
        <begin position="1068"/>
        <end position="1092"/>
    </location>
</feature>
<protein>
    <recommendedName>
        <fullName evidence="5">NACHT domain-containing protein</fullName>
    </recommendedName>
</protein>
<sequence>MKLKDIINWGKRKKPESESPGGGSRAGTPSSLASERGASPGHIPLATLSALGFNSIVPSSASPSPQHKPTNPAKASGDAWANLAAFLALLQRSPLLGPIATVIDNLSWFVRAHESIITSRTEYGELRAQLDGLFGDLCIHLSGNTPPAMTVSMLNLCGAIQTELGQLYGTQDRGTISRYLQADQDVENILGSYRRIQGHLERLMLNLNMSIWKIIDRQTIETCLARINPSMSASYDSAEASLVQRSQCTPNTRKQVLHDLEAWKNDRDNEKVCWMSGMVGTGKTTIANTLCSLLASHHELGASFFCSRSLPSCRDVKLVFPTIAYQLARFSSPFRYALSQVLGREPDAHTKVIQVQFERMILEPWQSANSSLPTNIVVVIDALDECEDGRGVEQILDALLKHASKLPIKFLVSSRPEHHIRKKIAKSTKKAQLTLHEIEDRVVKEDIETYLRQELASISITDDQLATLIERTGVLFIYAATVVRYLKAGTSIGRLETLLKSSGAGRKSSNKTKEIDNLYNAVLTSAVNNPELEDSEHEQMELVLHTVICAQEPLTVDGLAALLNIDPVEVMAALEPLWSVLHVAESDTTKRVSTLHASFPDFMLDSSRSGQLACKAELHNTKLAELCFGRIKRNRSQFNICNLESSFVFDEDVPNIDDSVKHAIPPDLAYACRYWAIHLQLGGMSVTGARELHEFLSRRLLLWIEVLNLTRRTDQSIGIMETAVSWVQVTDCSETIKVLAQDARRFVTMFATSPVARSTPHIYISMLVSWPSERPVAQCYARRTTNLVGIKGIHTTERQLAMLSMISVGSQVHCISFSPNGRFFAVGTKGNEILVWDSLTCRTTIGPLTRHTAPIQTIAISPDSAHICSGSSDQSLCIWDSQNGDLIAGPLEGHTDIVRSVDYSPDGRWLASGSIDNTVRIWSSQNGYANGNVLKGQGGLICSVTFSPDGSVLATGSDLLIHLWDPHHGRLKGDPLRGHTNVIVAVKFTPDGRHLISGSKDSTIRVWDVDSRQTIFGPFQEQPFGIYDISISPNGNSIASGDRDGLVRLWDMRSGSTRSLVGHTGGMSVAFSPDGTRLVTGSFDKSVRIWELHGPNLVGRSVDNRSGGHNDWVRSVAFSPCGTYLISGSSDMTIRIWDAQTGHSMGNPLKGHNNQVLSVGTSPDSSHIVSVSSDRVMHMWDLKSGSLETTFGPIETDGHYDEQYQECWPTAFSWDDQKLACGSYSGRIYMYKDGKQLFVSSGSESPVSSLAFGPGSLRFVSGHNDGGILLWDTNNGERILDPVVGHSGRVSSLAFSPDGSLIASGSYDRTLRLWNPQGGIQIDDPSMRHAGGVTCVAFSPNGAFIISGTTDKAVHVWDVASGKSIAVFYGHAHQIKSVAFSPDGNQIASGSSDMTMRVWNAPAPTESVIDTRLAS</sequence>
<dbReference type="InterPro" id="IPR020472">
    <property type="entry name" value="WD40_PAC1"/>
</dbReference>
<feature type="repeat" description="WD" evidence="3">
    <location>
        <begin position="1106"/>
        <end position="1147"/>
    </location>
</feature>
<comment type="caution">
    <text evidence="6">The sequence shown here is derived from an EMBL/GenBank/DDBJ whole genome shotgun (WGS) entry which is preliminary data.</text>
</comment>
<evidence type="ECO:0000256" key="4">
    <source>
        <dbReference type="SAM" id="MobiDB-lite"/>
    </source>
</evidence>
<evidence type="ECO:0000256" key="2">
    <source>
        <dbReference type="ARBA" id="ARBA00022737"/>
    </source>
</evidence>
<feature type="repeat" description="WD" evidence="3">
    <location>
        <begin position="848"/>
        <end position="889"/>
    </location>
</feature>
<dbReference type="Gene3D" id="3.40.50.300">
    <property type="entry name" value="P-loop containing nucleotide triphosphate hydrolases"/>
    <property type="match status" value="1"/>
</dbReference>
<reference evidence="6" key="1">
    <citation type="submission" date="2021-01" db="EMBL/GenBank/DDBJ databases">
        <authorList>
            <person name="Kaushik A."/>
        </authorList>
    </citation>
    <scope>NUCLEOTIDE SEQUENCE</scope>
    <source>
        <strain evidence="6">AG6-10EEA</strain>
    </source>
</reference>
<proteinExistence type="predicted"/>
<dbReference type="InterPro" id="IPR019775">
    <property type="entry name" value="WD40_repeat_CS"/>
</dbReference>
<feature type="repeat" description="WD" evidence="3">
    <location>
        <begin position="1149"/>
        <end position="1190"/>
    </location>
</feature>
<feature type="domain" description="NACHT" evidence="5">
    <location>
        <begin position="271"/>
        <end position="416"/>
    </location>
</feature>
<dbReference type="PROSITE" id="PS50082">
    <property type="entry name" value="WD_REPEATS_2"/>
    <property type="match status" value="12"/>
</dbReference>
<feature type="repeat" description="WD" evidence="3">
    <location>
        <begin position="805"/>
        <end position="837"/>
    </location>
</feature>
<dbReference type="PROSITE" id="PS50837">
    <property type="entry name" value="NACHT"/>
    <property type="match status" value="1"/>
</dbReference>
<feature type="repeat" description="WD" evidence="3">
    <location>
        <begin position="1283"/>
        <end position="1315"/>
    </location>
</feature>
<dbReference type="InterPro" id="IPR007111">
    <property type="entry name" value="NACHT_NTPase"/>
</dbReference>
<dbReference type="InterPro" id="IPR027417">
    <property type="entry name" value="P-loop_NTPase"/>
</dbReference>
<feature type="repeat" description="WD" evidence="3">
    <location>
        <begin position="1326"/>
        <end position="1367"/>
    </location>
</feature>
<feature type="repeat" description="WD" evidence="3">
    <location>
        <begin position="1368"/>
        <end position="1400"/>
    </location>
</feature>
<keyword evidence="1 3" id="KW-0853">WD repeat</keyword>
<gene>
    <name evidence="6" type="ORF">RDB_LOCUS125414</name>
</gene>
<dbReference type="InterPro" id="IPR056884">
    <property type="entry name" value="NPHP3-like_N"/>
</dbReference>
<evidence type="ECO:0000259" key="5">
    <source>
        <dbReference type="PROSITE" id="PS50837"/>
    </source>
</evidence>
<feature type="repeat" description="WD" evidence="3">
    <location>
        <begin position="1240"/>
        <end position="1281"/>
    </location>
</feature>
<dbReference type="Pfam" id="PF24883">
    <property type="entry name" value="NPHP3_N"/>
    <property type="match status" value="1"/>
</dbReference>
<keyword evidence="2" id="KW-0677">Repeat</keyword>
<dbReference type="Gene3D" id="2.130.10.10">
    <property type="entry name" value="YVTN repeat-like/Quinoprotein amine dehydrogenase"/>
    <property type="match status" value="7"/>
</dbReference>
<dbReference type="InterPro" id="IPR036322">
    <property type="entry name" value="WD40_repeat_dom_sf"/>
</dbReference>
<dbReference type="CDD" id="cd00200">
    <property type="entry name" value="WD40"/>
    <property type="match status" value="2"/>
</dbReference>
<dbReference type="Proteomes" id="UP000663853">
    <property type="component" value="Unassembled WGS sequence"/>
</dbReference>
<evidence type="ECO:0000313" key="6">
    <source>
        <dbReference type="EMBL" id="CAE6509641.1"/>
    </source>
</evidence>
<dbReference type="SUPFAM" id="SSF52540">
    <property type="entry name" value="P-loop containing nucleoside triphosphate hydrolases"/>
    <property type="match status" value="1"/>
</dbReference>
<evidence type="ECO:0000256" key="1">
    <source>
        <dbReference type="ARBA" id="ARBA00022574"/>
    </source>
</evidence>
<feature type="repeat" description="WD" evidence="3">
    <location>
        <begin position="891"/>
        <end position="932"/>
    </location>
</feature>
<dbReference type="PROSITE" id="PS50294">
    <property type="entry name" value="WD_REPEATS_REGION"/>
    <property type="match status" value="11"/>
</dbReference>
<dbReference type="PANTHER" id="PTHR19848">
    <property type="entry name" value="WD40 REPEAT PROTEIN"/>
    <property type="match status" value="1"/>
</dbReference>
<name>A0A8H3D2G6_9AGAM</name>
<evidence type="ECO:0000256" key="3">
    <source>
        <dbReference type="PROSITE-ProRule" id="PRU00221"/>
    </source>
</evidence>
<feature type="region of interest" description="Disordered" evidence="4">
    <location>
        <begin position="1"/>
        <end position="41"/>
    </location>
</feature>
<dbReference type="PRINTS" id="PR00320">
    <property type="entry name" value="GPROTEINBRPT"/>
</dbReference>
<dbReference type="SUPFAM" id="SSF50978">
    <property type="entry name" value="WD40 repeat-like"/>
    <property type="match status" value="2"/>
</dbReference>